<evidence type="ECO:0000313" key="3">
    <source>
        <dbReference type="EMBL" id="MBM6672341.1"/>
    </source>
</evidence>
<evidence type="ECO:0000259" key="1">
    <source>
        <dbReference type="Pfam" id="PF00534"/>
    </source>
</evidence>
<proteinExistence type="predicted"/>
<dbReference type="PANTHER" id="PTHR45947">
    <property type="entry name" value="SULFOQUINOVOSYL TRANSFERASE SQD2"/>
    <property type="match status" value="1"/>
</dbReference>
<feature type="domain" description="Glycosyltransferase subfamily 4-like N-terminal" evidence="2">
    <location>
        <begin position="20"/>
        <end position="173"/>
    </location>
</feature>
<dbReference type="GO" id="GO:0016757">
    <property type="term" value="F:glycosyltransferase activity"/>
    <property type="evidence" value="ECO:0007669"/>
    <property type="project" value="InterPro"/>
</dbReference>
<evidence type="ECO:0000259" key="2">
    <source>
        <dbReference type="Pfam" id="PF13439"/>
    </source>
</evidence>
<dbReference type="PANTHER" id="PTHR45947:SF3">
    <property type="entry name" value="SULFOQUINOVOSYL TRANSFERASE SQD2"/>
    <property type="match status" value="1"/>
</dbReference>
<sequence length="370" mass="42810">MKKIKLCYVISSLSNQGPPNVLYNIIRYMDFNRFDVSIITMVPEQKISRIEEFKALPIKVVQMSPDKFLNPVSMFLTLRRKVKEIDPDILHTHCPRSMFLVPFLSKRYKKVETVHIYPGIQQKVMYGKIKGTIVIALSHFFTKRMDLPIACSESVAQSYWDEQHFKMLAIPNGCSLPIWKRDLKQKQELRKQLGLKSDLKYFIFVGRFSQEKNPDLIIRAFEEIHNKDIGIILLGDGALYSTLKMHENDNILIPGFKSNVYDYLIAADYYISASDVEGLANTLLESMTVGLPCVLSDIPSHREVIKKAESPIGYTFDNRNIEDLKTAIDKILKLDYESTSKYIQHLFQKHYTAQSMSEKYQDAYIKLLKS</sequence>
<reference evidence="3" key="2">
    <citation type="journal article" date="2021" name="Sci. Rep.">
        <title>The distribution of antibiotic resistance genes in chicken gut microbiota commensals.</title>
        <authorList>
            <person name="Juricova H."/>
            <person name="Matiasovicova J."/>
            <person name="Kubasova T."/>
            <person name="Cejkova D."/>
            <person name="Rychlik I."/>
        </authorList>
    </citation>
    <scope>NUCLEOTIDE SEQUENCE</scope>
    <source>
        <strain evidence="3">An824</strain>
    </source>
</reference>
<dbReference type="EMBL" id="JACJJG010000001">
    <property type="protein sequence ID" value="MBM6672341.1"/>
    <property type="molecule type" value="Genomic_DNA"/>
</dbReference>
<dbReference type="AlphaFoldDB" id="A0A939B668"/>
<dbReference type="Pfam" id="PF13439">
    <property type="entry name" value="Glyco_transf_4"/>
    <property type="match status" value="1"/>
</dbReference>
<dbReference type="Gene3D" id="3.40.50.2000">
    <property type="entry name" value="Glycogen Phosphorylase B"/>
    <property type="match status" value="2"/>
</dbReference>
<gene>
    <name evidence="3" type="ORF">H6A34_00330</name>
</gene>
<dbReference type="InterPro" id="IPR028098">
    <property type="entry name" value="Glyco_trans_4-like_N"/>
</dbReference>
<keyword evidence="4" id="KW-1185">Reference proteome</keyword>
<accession>A0A939B668</accession>
<dbReference type="SUPFAM" id="SSF53756">
    <property type="entry name" value="UDP-Glycosyltransferase/glycogen phosphorylase"/>
    <property type="match status" value="1"/>
</dbReference>
<protein>
    <submittedName>
        <fullName evidence="3">Glycosyltransferase</fullName>
    </submittedName>
</protein>
<evidence type="ECO:0000313" key="4">
    <source>
        <dbReference type="Proteomes" id="UP000706891"/>
    </source>
</evidence>
<reference evidence="3" key="1">
    <citation type="submission" date="2020-08" db="EMBL/GenBank/DDBJ databases">
        <authorList>
            <person name="Cejkova D."/>
            <person name="Kubasova T."/>
            <person name="Jahodarova E."/>
            <person name="Rychlik I."/>
        </authorList>
    </citation>
    <scope>NUCLEOTIDE SEQUENCE</scope>
    <source>
        <strain evidence="3">An824</strain>
    </source>
</reference>
<organism evidence="3 4">
    <name type="scientific">Marseilla massiliensis</name>
    <dbReference type="NCBI Taxonomy" id="1841864"/>
    <lineage>
        <taxon>Bacteria</taxon>
        <taxon>Pseudomonadati</taxon>
        <taxon>Bacteroidota</taxon>
        <taxon>Bacteroidia</taxon>
        <taxon>Bacteroidales</taxon>
        <taxon>Prevotellaceae</taxon>
        <taxon>Marseilla</taxon>
    </lineage>
</organism>
<dbReference type="Proteomes" id="UP000706891">
    <property type="component" value="Unassembled WGS sequence"/>
</dbReference>
<dbReference type="InterPro" id="IPR001296">
    <property type="entry name" value="Glyco_trans_1"/>
</dbReference>
<dbReference type="RefSeq" id="WP_205102759.1">
    <property type="nucleotide sequence ID" value="NZ_JACJJG010000001.1"/>
</dbReference>
<dbReference type="InterPro" id="IPR050194">
    <property type="entry name" value="Glycosyltransferase_grp1"/>
</dbReference>
<name>A0A939B668_9BACT</name>
<feature type="domain" description="Glycosyl transferase family 1" evidence="1">
    <location>
        <begin position="186"/>
        <end position="341"/>
    </location>
</feature>
<dbReference type="Pfam" id="PF00534">
    <property type="entry name" value="Glycos_transf_1"/>
    <property type="match status" value="1"/>
</dbReference>
<comment type="caution">
    <text evidence="3">The sequence shown here is derived from an EMBL/GenBank/DDBJ whole genome shotgun (WGS) entry which is preliminary data.</text>
</comment>